<accession>A0A1I3FRS6</accession>
<reference evidence="1 2" key="1">
    <citation type="submission" date="2016-10" db="EMBL/GenBank/DDBJ databases">
        <authorList>
            <person name="de Groot N.N."/>
        </authorList>
    </citation>
    <scope>NUCLEOTIDE SEQUENCE [LARGE SCALE GENOMIC DNA]</scope>
    <source>
        <strain evidence="1 2">DSM 26000</strain>
    </source>
</reference>
<dbReference type="Proteomes" id="UP000198931">
    <property type="component" value="Unassembled WGS sequence"/>
</dbReference>
<organism evidence="1 2">
    <name type="scientific">Halpernia frigidisoli</name>
    <dbReference type="NCBI Taxonomy" id="1125876"/>
    <lineage>
        <taxon>Bacteria</taxon>
        <taxon>Pseudomonadati</taxon>
        <taxon>Bacteroidota</taxon>
        <taxon>Flavobacteriia</taxon>
        <taxon>Flavobacteriales</taxon>
        <taxon>Weeksellaceae</taxon>
        <taxon>Chryseobacterium group</taxon>
        <taxon>Halpernia</taxon>
    </lineage>
</organism>
<dbReference type="STRING" id="1125876.SAMN05443292_1586"/>
<evidence type="ECO:0000313" key="1">
    <source>
        <dbReference type="EMBL" id="SFI13978.1"/>
    </source>
</evidence>
<keyword evidence="2" id="KW-1185">Reference proteome</keyword>
<sequence length="133" mass="15803">MPTAVLRDCEICEKFKFFFRKKFYLNRIISVPKFTPLTRASRSCLKKKLKKKIGHERDARASKCKYFTLFLTYFSSLRKKTINLLFSPDWTKILFCYCDYKNVQRIASYLAMTKKIVGKAGLNFKQKKTFSCF</sequence>
<evidence type="ECO:0000313" key="2">
    <source>
        <dbReference type="Proteomes" id="UP000198931"/>
    </source>
</evidence>
<protein>
    <submittedName>
        <fullName evidence="1">Uncharacterized protein</fullName>
    </submittedName>
</protein>
<name>A0A1I3FRS6_9FLAO</name>
<dbReference type="EMBL" id="FOQT01000002">
    <property type="protein sequence ID" value="SFI13978.1"/>
    <property type="molecule type" value="Genomic_DNA"/>
</dbReference>
<gene>
    <name evidence="1" type="ORF">SAMN05443292_1586</name>
</gene>
<dbReference type="AlphaFoldDB" id="A0A1I3FRS6"/>
<proteinExistence type="predicted"/>